<dbReference type="GO" id="GO:0046856">
    <property type="term" value="P:phosphatidylinositol dephosphorylation"/>
    <property type="evidence" value="ECO:0007669"/>
    <property type="project" value="InterPro"/>
</dbReference>
<reference evidence="5" key="2">
    <citation type="submission" date="2025-09" db="UniProtKB">
        <authorList>
            <consortium name="Ensembl"/>
        </authorList>
    </citation>
    <scope>IDENTIFICATION</scope>
</reference>
<feature type="compositionally biased region" description="Basic and acidic residues" evidence="2">
    <location>
        <begin position="276"/>
        <end position="291"/>
    </location>
</feature>
<accession>A0A8C5PT70</accession>
<evidence type="ECO:0000256" key="2">
    <source>
        <dbReference type="SAM" id="MobiDB-lite"/>
    </source>
</evidence>
<dbReference type="OrthoDB" id="62798at2759"/>
<feature type="compositionally biased region" description="Low complexity" evidence="2">
    <location>
        <begin position="228"/>
        <end position="250"/>
    </location>
</feature>
<dbReference type="PANTHER" id="PTHR11200:SF127">
    <property type="entry name" value="PHOSPHATIDYLINOSITOL 4,5-BISPHOSPHATE 5-PHOSPHATASE A"/>
    <property type="match status" value="1"/>
</dbReference>
<dbReference type="AlphaFoldDB" id="A0A8C5PT70"/>
<feature type="region of interest" description="Disordered" evidence="2">
    <location>
        <begin position="201"/>
        <end position="346"/>
    </location>
</feature>
<dbReference type="InterPro" id="IPR036691">
    <property type="entry name" value="Endo/exonu/phosph_ase_sf"/>
</dbReference>
<dbReference type="Gene3D" id="3.60.10.10">
    <property type="entry name" value="Endonuclease/exonuclease/phosphatase"/>
    <property type="match status" value="1"/>
</dbReference>
<dbReference type="GO" id="GO:0005737">
    <property type="term" value="C:cytoplasm"/>
    <property type="evidence" value="ECO:0007669"/>
    <property type="project" value="TreeGrafter"/>
</dbReference>
<feature type="domain" description="Inositol polyphosphate-related phosphatase" evidence="4">
    <location>
        <begin position="2"/>
        <end position="84"/>
    </location>
</feature>
<dbReference type="InterPro" id="IPR041611">
    <property type="entry name" value="SKICH"/>
</dbReference>
<dbReference type="FunFam" id="2.60.40.2840:FF:000003">
    <property type="entry name" value="Phosphatidylinositol 4,5-bisphosphate 5-phosphatase A"/>
    <property type="match status" value="1"/>
</dbReference>
<feature type="compositionally biased region" description="Polar residues" evidence="2">
    <location>
        <begin position="322"/>
        <end position="335"/>
    </location>
</feature>
<dbReference type="InterPro" id="IPR046985">
    <property type="entry name" value="IP5"/>
</dbReference>
<dbReference type="PANTHER" id="PTHR11200">
    <property type="entry name" value="INOSITOL 5-PHOSPHATASE"/>
    <property type="match status" value="1"/>
</dbReference>
<dbReference type="Proteomes" id="UP000694569">
    <property type="component" value="Unplaced"/>
</dbReference>
<feature type="compositionally biased region" description="Low complexity" evidence="2">
    <location>
        <begin position="204"/>
        <end position="215"/>
    </location>
</feature>
<comment type="similarity">
    <text evidence="1">Belongs to the inositol 1,4,5-trisphosphate 5-phosphatase type II family.</text>
</comment>
<evidence type="ECO:0000259" key="4">
    <source>
        <dbReference type="Pfam" id="PF22669"/>
    </source>
</evidence>
<dbReference type="GO" id="GO:0034485">
    <property type="term" value="F:phosphatidylinositol-3,4,5-trisphosphate 5-phosphatase activity"/>
    <property type="evidence" value="ECO:0007669"/>
    <property type="project" value="TreeGrafter"/>
</dbReference>
<dbReference type="GO" id="GO:0004439">
    <property type="term" value="F:phosphatidylinositol-4,5-bisphosphate 5-phosphatase activity"/>
    <property type="evidence" value="ECO:0007669"/>
    <property type="project" value="TreeGrafter"/>
</dbReference>
<evidence type="ECO:0008006" key="7">
    <source>
        <dbReference type="Google" id="ProtNLM"/>
    </source>
</evidence>
<dbReference type="InterPro" id="IPR000300">
    <property type="entry name" value="IPPc"/>
</dbReference>
<dbReference type="GO" id="GO:0001726">
    <property type="term" value="C:ruffle"/>
    <property type="evidence" value="ECO:0007669"/>
    <property type="project" value="TreeGrafter"/>
</dbReference>
<evidence type="ECO:0000259" key="3">
    <source>
        <dbReference type="Pfam" id="PF17751"/>
    </source>
</evidence>
<dbReference type="Pfam" id="PF17751">
    <property type="entry name" value="SKICH"/>
    <property type="match status" value="1"/>
</dbReference>
<dbReference type="GO" id="GO:0005886">
    <property type="term" value="C:plasma membrane"/>
    <property type="evidence" value="ECO:0007669"/>
    <property type="project" value="TreeGrafter"/>
</dbReference>
<reference evidence="5" key="1">
    <citation type="submission" date="2025-08" db="UniProtKB">
        <authorList>
            <consortium name="Ensembl"/>
        </authorList>
    </citation>
    <scope>IDENTIFICATION</scope>
</reference>
<name>A0A8C5PT70_9ANUR</name>
<sequence length="346" mass="38726">MEGPLTFPPTYKYDVGTNTYDTSSKKRKPAWTDRILWKLKNLVSHNPTGSPGISGTKSENLSVTLLSYGSHMQYTESDHKPVSAIFSLQFCSSDIMPLVSLWVRDEWLQPVDACVTYRWSPVYMKSSWDWIGLYKLGFRHHKDYVAYVWAKSEEESNGGRQHQVMFSEESLPKGVGEYLLGYYSNILGTLIGVTEPFQISLPGSETSSPSDSSDSSSEEDNSTHVLLRPNSRSPSPATARSPRSRSPALARLHDLILPNSSRQKSRSPSPHRAKSPRHERPQRSRSRDTTSNRKGTKGRNSHQFQSIPVPIPRPAVVGFNPKENTVTSPKSQKSKMPTAAPTDPHN</sequence>
<dbReference type="Gene3D" id="2.60.40.2840">
    <property type="match status" value="1"/>
</dbReference>
<protein>
    <recommendedName>
        <fullName evidence="7">SKICH domain-containing protein</fullName>
    </recommendedName>
</protein>
<proteinExistence type="inferred from homology"/>
<evidence type="ECO:0000313" key="6">
    <source>
        <dbReference type="Proteomes" id="UP000694569"/>
    </source>
</evidence>
<dbReference type="SUPFAM" id="SSF56219">
    <property type="entry name" value="DNase I-like"/>
    <property type="match status" value="1"/>
</dbReference>
<organism evidence="5 6">
    <name type="scientific">Leptobrachium leishanense</name>
    <name type="common">Leishan spiny toad</name>
    <dbReference type="NCBI Taxonomy" id="445787"/>
    <lineage>
        <taxon>Eukaryota</taxon>
        <taxon>Metazoa</taxon>
        <taxon>Chordata</taxon>
        <taxon>Craniata</taxon>
        <taxon>Vertebrata</taxon>
        <taxon>Euteleostomi</taxon>
        <taxon>Amphibia</taxon>
        <taxon>Batrachia</taxon>
        <taxon>Anura</taxon>
        <taxon>Pelobatoidea</taxon>
        <taxon>Megophryidae</taxon>
        <taxon>Leptobrachium</taxon>
    </lineage>
</organism>
<feature type="compositionally biased region" description="Basic residues" evidence="2">
    <location>
        <begin position="263"/>
        <end position="275"/>
    </location>
</feature>
<dbReference type="Ensembl" id="ENSLLET00000028484.1">
    <property type="protein sequence ID" value="ENSLLEP00000027413.1"/>
    <property type="gene ID" value="ENSLLEG00000017346.1"/>
</dbReference>
<dbReference type="Pfam" id="PF22669">
    <property type="entry name" value="Exo_endo_phos2"/>
    <property type="match status" value="1"/>
</dbReference>
<keyword evidence="6" id="KW-1185">Reference proteome</keyword>
<evidence type="ECO:0000313" key="5">
    <source>
        <dbReference type="Ensembl" id="ENSLLEP00000027413.1"/>
    </source>
</evidence>
<dbReference type="GeneTree" id="ENSGT00940000156855"/>
<evidence type="ECO:0000256" key="1">
    <source>
        <dbReference type="ARBA" id="ARBA00005910"/>
    </source>
</evidence>
<feature type="domain" description="SKICH" evidence="3">
    <location>
        <begin position="104"/>
        <end position="199"/>
    </location>
</feature>